<proteinExistence type="predicted"/>
<gene>
    <name evidence="1" type="ORF">H0235_017109</name>
</gene>
<name>A0A834JQ74_VESPE</name>
<protein>
    <submittedName>
        <fullName evidence="1">Uncharacterized protein</fullName>
    </submittedName>
</protein>
<keyword evidence="2" id="KW-1185">Reference proteome</keyword>
<evidence type="ECO:0000313" key="1">
    <source>
        <dbReference type="EMBL" id="KAF7392110.1"/>
    </source>
</evidence>
<evidence type="ECO:0000313" key="2">
    <source>
        <dbReference type="Proteomes" id="UP000600918"/>
    </source>
</evidence>
<reference evidence="1" key="1">
    <citation type="journal article" date="2020" name="G3 (Bethesda)">
        <title>High-Quality Assemblies for Three Invasive Social Wasps from the &lt;i&gt;Vespula&lt;/i&gt; Genus.</title>
        <authorList>
            <person name="Harrop T.W.R."/>
            <person name="Guhlin J."/>
            <person name="McLaughlin G.M."/>
            <person name="Permina E."/>
            <person name="Stockwell P."/>
            <person name="Gilligan J."/>
            <person name="Le Lec M.F."/>
            <person name="Gruber M.A.M."/>
            <person name="Quinn O."/>
            <person name="Lovegrove M."/>
            <person name="Duncan E.J."/>
            <person name="Remnant E.J."/>
            <person name="Van Eeckhoven J."/>
            <person name="Graham B."/>
            <person name="Knapp R.A."/>
            <person name="Langford K.W."/>
            <person name="Kronenberg Z."/>
            <person name="Press M.O."/>
            <person name="Eacker S.M."/>
            <person name="Wilson-Rankin E.E."/>
            <person name="Purcell J."/>
            <person name="Lester P.J."/>
            <person name="Dearden P.K."/>
        </authorList>
    </citation>
    <scope>NUCLEOTIDE SEQUENCE</scope>
    <source>
        <strain evidence="1">Volc-1</strain>
    </source>
</reference>
<dbReference type="Proteomes" id="UP000600918">
    <property type="component" value="Unassembled WGS sequence"/>
</dbReference>
<organism evidence="1 2">
    <name type="scientific">Vespula pensylvanica</name>
    <name type="common">Western yellow jacket</name>
    <name type="synonym">Wasp</name>
    <dbReference type="NCBI Taxonomy" id="30213"/>
    <lineage>
        <taxon>Eukaryota</taxon>
        <taxon>Metazoa</taxon>
        <taxon>Ecdysozoa</taxon>
        <taxon>Arthropoda</taxon>
        <taxon>Hexapoda</taxon>
        <taxon>Insecta</taxon>
        <taxon>Pterygota</taxon>
        <taxon>Neoptera</taxon>
        <taxon>Endopterygota</taxon>
        <taxon>Hymenoptera</taxon>
        <taxon>Apocrita</taxon>
        <taxon>Aculeata</taxon>
        <taxon>Vespoidea</taxon>
        <taxon>Vespidae</taxon>
        <taxon>Vespinae</taxon>
        <taxon>Vespula</taxon>
    </lineage>
</organism>
<sequence>MASSESDGNASGACELARSFDEGEKALPGERPSCRGWGWPEVSFVKPPDRRVWKRVTPKFLANARERTFPDATEKERTFNALPR</sequence>
<comment type="caution">
    <text evidence="1">The sequence shown here is derived from an EMBL/GenBank/DDBJ whole genome shotgun (WGS) entry which is preliminary data.</text>
</comment>
<dbReference type="AlphaFoldDB" id="A0A834JQ74"/>
<dbReference type="EMBL" id="JACSDY010000022">
    <property type="protein sequence ID" value="KAF7392110.1"/>
    <property type="molecule type" value="Genomic_DNA"/>
</dbReference>
<accession>A0A834JQ74</accession>